<evidence type="ECO:0000256" key="1">
    <source>
        <dbReference type="SAM" id="MobiDB-lite"/>
    </source>
</evidence>
<gene>
    <name evidence="2" type="ORF">GQ607_002412</name>
</gene>
<sequence length="80" mass="8801">MTSALEPASATNGDDSFACFLVPETSITHPHNQSHAAHSRCIHHHHHHHYQPSVIMDNHHSTYHAADTDTDTDADADADI</sequence>
<feature type="region of interest" description="Disordered" evidence="1">
    <location>
        <begin position="61"/>
        <end position="80"/>
    </location>
</feature>
<feature type="region of interest" description="Disordered" evidence="1">
    <location>
        <begin position="29"/>
        <end position="49"/>
    </location>
</feature>
<evidence type="ECO:0000313" key="2">
    <source>
        <dbReference type="EMBL" id="KAF0330533.1"/>
    </source>
</evidence>
<protein>
    <submittedName>
        <fullName evidence="2">Uncharacterized protein</fullName>
    </submittedName>
</protein>
<evidence type="ECO:0000313" key="3">
    <source>
        <dbReference type="Proteomes" id="UP000434172"/>
    </source>
</evidence>
<name>A0A8H3ZSS7_9PEZI</name>
<dbReference type="EMBL" id="WOWK01000007">
    <property type="protein sequence ID" value="KAF0330533.1"/>
    <property type="molecule type" value="Genomic_DNA"/>
</dbReference>
<comment type="caution">
    <text evidence="2">The sequence shown here is derived from an EMBL/GenBank/DDBJ whole genome shotgun (WGS) entry which is preliminary data.</text>
</comment>
<feature type="compositionally biased region" description="Acidic residues" evidence="1">
    <location>
        <begin position="68"/>
        <end position="80"/>
    </location>
</feature>
<feature type="compositionally biased region" description="Basic residues" evidence="1">
    <location>
        <begin position="37"/>
        <end position="49"/>
    </location>
</feature>
<keyword evidence="3" id="KW-1185">Reference proteome</keyword>
<dbReference type="AlphaFoldDB" id="A0A8H3ZSS7"/>
<dbReference type="Proteomes" id="UP000434172">
    <property type="component" value="Unassembled WGS sequence"/>
</dbReference>
<accession>A0A8H3ZSS7</accession>
<proteinExistence type="predicted"/>
<reference evidence="2 3" key="1">
    <citation type="submission" date="2019-12" db="EMBL/GenBank/DDBJ databases">
        <title>A genome sequence resource for the geographically widespread anthracnose pathogen Colletotrichum asianum.</title>
        <authorList>
            <person name="Meng Y."/>
        </authorList>
    </citation>
    <scope>NUCLEOTIDE SEQUENCE [LARGE SCALE GENOMIC DNA]</scope>
    <source>
        <strain evidence="2 3">ICMP 18580</strain>
    </source>
</reference>
<dbReference type="OrthoDB" id="10389186at2759"/>
<organism evidence="2 3">
    <name type="scientific">Colletotrichum asianum</name>
    <dbReference type="NCBI Taxonomy" id="702518"/>
    <lineage>
        <taxon>Eukaryota</taxon>
        <taxon>Fungi</taxon>
        <taxon>Dikarya</taxon>
        <taxon>Ascomycota</taxon>
        <taxon>Pezizomycotina</taxon>
        <taxon>Sordariomycetes</taxon>
        <taxon>Hypocreomycetidae</taxon>
        <taxon>Glomerellales</taxon>
        <taxon>Glomerellaceae</taxon>
        <taxon>Colletotrichum</taxon>
        <taxon>Colletotrichum gloeosporioides species complex</taxon>
    </lineage>
</organism>